<dbReference type="AlphaFoldDB" id="A0AAW2HEG8"/>
<gene>
    <name evidence="2" type="ORF">PYX00_010160</name>
</gene>
<proteinExistence type="predicted"/>
<name>A0AAW2HEG8_9NEOP</name>
<evidence type="ECO:0000313" key="2">
    <source>
        <dbReference type="EMBL" id="KAL0268086.1"/>
    </source>
</evidence>
<feature type="region of interest" description="Disordered" evidence="1">
    <location>
        <begin position="136"/>
        <end position="165"/>
    </location>
</feature>
<sequence>MQMRVSTAIDIWTMVCKMKVDNQRMEQKKTADERRKTMYVEWIAGSSARTDGRKKNSKTWLKDGAKDNTAKCPTRWHKSTMFWAHPEANLFGLPSRRHTGRISEMDAPEVKTSDETGTALSYRMLNGIATVGTLLQKSGANPSGRRQKRAPKGVKSTTRGKVERH</sequence>
<comment type="caution">
    <text evidence="2">The sequence shown here is derived from an EMBL/GenBank/DDBJ whole genome shotgun (WGS) entry which is preliminary data.</text>
</comment>
<organism evidence="2">
    <name type="scientific">Menopon gallinae</name>
    <name type="common">poultry shaft louse</name>
    <dbReference type="NCBI Taxonomy" id="328185"/>
    <lineage>
        <taxon>Eukaryota</taxon>
        <taxon>Metazoa</taxon>
        <taxon>Ecdysozoa</taxon>
        <taxon>Arthropoda</taxon>
        <taxon>Hexapoda</taxon>
        <taxon>Insecta</taxon>
        <taxon>Pterygota</taxon>
        <taxon>Neoptera</taxon>
        <taxon>Paraneoptera</taxon>
        <taxon>Psocodea</taxon>
        <taxon>Troctomorpha</taxon>
        <taxon>Phthiraptera</taxon>
        <taxon>Amblycera</taxon>
        <taxon>Menoponidae</taxon>
        <taxon>Menopon</taxon>
    </lineage>
</organism>
<dbReference type="EMBL" id="JARGDH010000005">
    <property type="protein sequence ID" value="KAL0268086.1"/>
    <property type="molecule type" value="Genomic_DNA"/>
</dbReference>
<protein>
    <submittedName>
        <fullName evidence="2">Uncharacterized protein</fullName>
    </submittedName>
</protein>
<evidence type="ECO:0000256" key="1">
    <source>
        <dbReference type="SAM" id="MobiDB-lite"/>
    </source>
</evidence>
<reference evidence="2" key="1">
    <citation type="journal article" date="2024" name="Gigascience">
        <title>Chromosome-level genome of the poultry shaft louse Menopon gallinae provides insight into the host-switching and adaptive evolution of parasitic lice.</title>
        <authorList>
            <person name="Xu Y."/>
            <person name="Ma L."/>
            <person name="Liu S."/>
            <person name="Liang Y."/>
            <person name="Liu Q."/>
            <person name="He Z."/>
            <person name="Tian L."/>
            <person name="Duan Y."/>
            <person name="Cai W."/>
            <person name="Li H."/>
            <person name="Song F."/>
        </authorList>
    </citation>
    <scope>NUCLEOTIDE SEQUENCE</scope>
    <source>
        <strain evidence="2">Cailab_2023a</strain>
    </source>
</reference>
<accession>A0AAW2HEG8</accession>